<comment type="similarity">
    <text evidence="2">Belongs to the class-I pyridoxal-phosphate-dependent aminotransferase family.</text>
</comment>
<evidence type="ECO:0000259" key="7">
    <source>
        <dbReference type="Pfam" id="PF00155"/>
    </source>
</evidence>
<dbReference type="KEGG" id="vmo:VMUT_0778"/>
<keyword evidence="6" id="KW-0663">Pyridoxal phosphate</keyword>
<dbReference type="InterPro" id="IPR004839">
    <property type="entry name" value="Aminotransferase_I/II_large"/>
</dbReference>
<comment type="cofactor">
    <cofactor evidence="1">
        <name>pyridoxal 5'-phosphate</name>
        <dbReference type="ChEBI" id="CHEBI:597326"/>
    </cofactor>
</comment>
<dbReference type="Pfam" id="PF00155">
    <property type="entry name" value="Aminotran_1_2"/>
    <property type="match status" value="1"/>
</dbReference>
<dbReference type="OrthoDB" id="372018at2157"/>
<dbReference type="PANTHER" id="PTHR46383:SF1">
    <property type="entry name" value="ASPARTATE AMINOTRANSFERASE"/>
    <property type="match status" value="1"/>
</dbReference>
<dbReference type="Gene3D" id="3.40.640.10">
    <property type="entry name" value="Type I PLP-dependent aspartate aminotransferase-like (Major domain)"/>
    <property type="match status" value="1"/>
</dbReference>
<dbReference type="CDD" id="cd00609">
    <property type="entry name" value="AAT_like"/>
    <property type="match status" value="1"/>
</dbReference>
<dbReference type="STRING" id="985053.VMUT_0778"/>
<dbReference type="EMBL" id="CP002529">
    <property type="protein sequence ID" value="ADY00989.1"/>
    <property type="molecule type" value="Genomic_DNA"/>
</dbReference>
<dbReference type="InterPro" id="IPR015424">
    <property type="entry name" value="PyrdxlP-dep_Trfase"/>
</dbReference>
<dbReference type="HOGENOM" id="CLU_017584_4_3_2"/>
<gene>
    <name evidence="8" type="ordered locus">VMUT_0778</name>
</gene>
<reference evidence="8 9" key="1">
    <citation type="journal article" date="2011" name="J. Bacteriol.">
        <title>Complete genome sequence of 'Vulcanisaeta moutnovskia' strain 768-28, a novel member of the hyperthermophilic crenarchaeal genus vulcanisaeta.</title>
        <authorList>
            <person name="Gumerov V.M."/>
            <person name="Mardanov A.V."/>
            <person name="Beletsky A.V."/>
            <person name="Prokofeva M.I."/>
            <person name="Bonch-Osmolovskaya E.A."/>
            <person name="Ravin N.V."/>
            <person name="Skryabin K.G."/>
        </authorList>
    </citation>
    <scope>NUCLEOTIDE SEQUENCE [LARGE SCALE GENOMIC DNA]</scope>
    <source>
        <strain evidence="8 9">768-28</strain>
    </source>
</reference>
<dbReference type="PANTHER" id="PTHR46383">
    <property type="entry name" value="ASPARTATE AMINOTRANSFERASE"/>
    <property type="match status" value="1"/>
</dbReference>
<evidence type="ECO:0000256" key="2">
    <source>
        <dbReference type="ARBA" id="ARBA00007441"/>
    </source>
</evidence>
<dbReference type="RefSeq" id="WP_013604151.1">
    <property type="nucleotide sequence ID" value="NC_015151.1"/>
</dbReference>
<dbReference type="InterPro" id="IPR015421">
    <property type="entry name" value="PyrdxlP-dep_Trfase_major"/>
</dbReference>
<dbReference type="InterPro" id="IPR050596">
    <property type="entry name" value="AspAT/PAT-like"/>
</dbReference>
<dbReference type="AlphaFoldDB" id="F0QWE1"/>
<dbReference type="Proteomes" id="UP000007485">
    <property type="component" value="Chromosome"/>
</dbReference>
<proteinExistence type="inferred from homology"/>
<dbReference type="GO" id="GO:0008483">
    <property type="term" value="F:transaminase activity"/>
    <property type="evidence" value="ECO:0007669"/>
    <property type="project" value="UniProtKB-KW"/>
</dbReference>
<keyword evidence="5" id="KW-0808">Transferase</keyword>
<evidence type="ECO:0000256" key="6">
    <source>
        <dbReference type="ARBA" id="ARBA00022898"/>
    </source>
</evidence>
<keyword evidence="9" id="KW-1185">Reference proteome</keyword>
<evidence type="ECO:0000256" key="5">
    <source>
        <dbReference type="ARBA" id="ARBA00022679"/>
    </source>
</evidence>
<keyword evidence="4 8" id="KW-0032">Aminotransferase</keyword>
<feature type="domain" description="Aminotransferase class I/classII large" evidence="7">
    <location>
        <begin position="62"/>
        <end position="386"/>
    </location>
</feature>
<dbReference type="eggNOG" id="arCOG01131">
    <property type="taxonomic scope" value="Archaea"/>
</dbReference>
<name>F0QWE1_VULM7</name>
<dbReference type="GO" id="GO:0006520">
    <property type="term" value="P:amino acid metabolic process"/>
    <property type="evidence" value="ECO:0007669"/>
    <property type="project" value="InterPro"/>
</dbReference>
<evidence type="ECO:0000256" key="1">
    <source>
        <dbReference type="ARBA" id="ARBA00001933"/>
    </source>
</evidence>
<evidence type="ECO:0000313" key="8">
    <source>
        <dbReference type="EMBL" id="ADY00989.1"/>
    </source>
</evidence>
<comment type="subunit">
    <text evidence="3">Homodimer.</text>
</comment>
<protein>
    <submittedName>
        <fullName evidence="8">Aminotransferase class I and II</fullName>
    </submittedName>
</protein>
<evidence type="ECO:0000313" key="9">
    <source>
        <dbReference type="Proteomes" id="UP000007485"/>
    </source>
</evidence>
<evidence type="ECO:0000256" key="4">
    <source>
        <dbReference type="ARBA" id="ARBA00022576"/>
    </source>
</evidence>
<dbReference type="GeneID" id="10288430"/>
<dbReference type="SUPFAM" id="SSF53383">
    <property type="entry name" value="PLP-dependent transferases"/>
    <property type="match status" value="1"/>
</dbReference>
<dbReference type="GO" id="GO:0030170">
    <property type="term" value="F:pyridoxal phosphate binding"/>
    <property type="evidence" value="ECO:0007669"/>
    <property type="project" value="InterPro"/>
</dbReference>
<sequence length="400" mass="45209">MRISTRSNAFPGSAIRGVNEEVVRLESSGVRVYGFHIGQPGLPPSRELLLEFTKELLERPFEYSMYTPSSGIEELREAIAEDYTGYSGVKISSANVSVTAGSAEAILAAFMAIIDEGDEVILFDPTYLMYEPVINYLGGKVIRVRAREELGWEPSEEDVKAVMSRRVKAIIAVNPDNPTGRVLSDSMIKLLIDLARDYDAFLIYDEAYRHLYYEGSHTYAIKYGLENVIALNTFSKDPAMPGWRLGYVIAHEDFIKVFNRVKQYTNLNPPTPAQYAGLLYLRKYKERYLSETLPIYKSRMETMHKAIREYLSEAVVVKPKAGLFIFPNLGSYLRRLNINDYEFAMKLVREAHVAVVPGSAFGEVGKFHVRMAFARESERDIEEGISILANYLLRALGSSE</sequence>
<organism evidence="8 9">
    <name type="scientific">Vulcanisaeta moutnovskia (strain 768-28)</name>
    <dbReference type="NCBI Taxonomy" id="985053"/>
    <lineage>
        <taxon>Archaea</taxon>
        <taxon>Thermoproteota</taxon>
        <taxon>Thermoprotei</taxon>
        <taxon>Thermoproteales</taxon>
        <taxon>Thermoproteaceae</taxon>
        <taxon>Vulcanisaeta</taxon>
    </lineage>
</organism>
<evidence type="ECO:0000256" key="3">
    <source>
        <dbReference type="ARBA" id="ARBA00011738"/>
    </source>
</evidence>
<accession>F0QWE1</accession>